<dbReference type="WBParaSite" id="SSLN_0000825701-mRNA-1">
    <property type="protein sequence ID" value="SSLN_0000825701-mRNA-1"/>
    <property type="gene ID" value="SSLN_0000825701"/>
</dbReference>
<evidence type="ECO:0000313" key="3">
    <source>
        <dbReference type="Proteomes" id="UP000275846"/>
    </source>
</evidence>
<accession>A0A183SUQ5</accession>
<keyword evidence="3" id="KW-1185">Reference proteome</keyword>
<gene>
    <name evidence="2" type="ORF">SSLN_LOCUS7953</name>
</gene>
<protein>
    <submittedName>
        <fullName evidence="4">Reverse transcriptase domain-containing protein</fullName>
    </submittedName>
</protein>
<organism evidence="4">
    <name type="scientific">Schistocephalus solidus</name>
    <name type="common">Tapeworm</name>
    <dbReference type="NCBI Taxonomy" id="70667"/>
    <lineage>
        <taxon>Eukaryota</taxon>
        <taxon>Metazoa</taxon>
        <taxon>Spiralia</taxon>
        <taxon>Lophotrochozoa</taxon>
        <taxon>Platyhelminthes</taxon>
        <taxon>Cestoda</taxon>
        <taxon>Eucestoda</taxon>
        <taxon>Diphyllobothriidea</taxon>
        <taxon>Diphyllobothriidae</taxon>
        <taxon>Schistocephalus</taxon>
    </lineage>
</organism>
<dbReference type="PANTHER" id="PTHR47027:SF20">
    <property type="entry name" value="REVERSE TRANSCRIPTASE-LIKE PROTEIN WITH RNA-DIRECTED DNA POLYMERASE DOMAIN"/>
    <property type="match status" value="1"/>
</dbReference>
<reference evidence="4" key="1">
    <citation type="submission" date="2016-06" db="UniProtKB">
        <authorList>
            <consortium name="WormBaseParasite"/>
        </authorList>
    </citation>
    <scope>IDENTIFICATION</scope>
</reference>
<dbReference type="OrthoDB" id="10070415at2759"/>
<name>A0A183SUQ5_SCHSO</name>
<dbReference type="Proteomes" id="UP000275846">
    <property type="component" value="Unassembled WGS sequence"/>
</dbReference>
<sequence length="122" mass="13709">MRTYLYTTFVDLEKASNTVNRNGLWKAMQKFDCPERFMHMVHQFHDGITAHATDNRTASEAFAVTNGVKQGYELAPTLFSLMFPASPIELTGTFPTVDICRSQRACLRLQSCSSRTTAPLTP</sequence>
<proteinExistence type="predicted"/>
<evidence type="ECO:0000313" key="2">
    <source>
        <dbReference type="EMBL" id="VDL94338.1"/>
    </source>
</evidence>
<reference evidence="2 3" key="2">
    <citation type="submission" date="2018-11" db="EMBL/GenBank/DDBJ databases">
        <authorList>
            <consortium name="Pathogen Informatics"/>
        </authorList>
    </citation>
    <scope>NUCLEOTIDE SEQUENCE [LARGE SCALE GENOMIC DNA]</scope>
    <source>
        <strain evidence="2 3">NST_G2</strain>
    </source>
</reference>
<dbReference type="Pfam" id="PF00078">
    <property type="entry name" value="RVT_1"/>
    <property type="match status" value="1"/>
</dbReference>
<evidence type="ECO:0000313" key="4">
    <source>
        <dbReference type="WBParaSite" id="SSLN_0000825701-mRNA-1"/>
    </source>
</evidence>
<dbReference type="PANTHER" id="PTHR47027">
    <property type="entry name" value="REVERSE TRANSCRIPTASE DOMAIN-CONTAINING PROTEIN"/>
    <property type="match status" value="1"/>
</dbReference>
<dbReference type="InterPro" id="IPR000477">
    <property type="entry name" value="RT_dom"/>
</dbReference>
<dbReference type="EMBL" id="UYSU01034396">
    <property type="protein sequence ID" value="VDL94338.1"/>
    <property type="molecule type" value="Genomic_DNA"/>
</dbReference>
<dbReference type="AlphaFoldDB" id="A0A183SUQ5"/>
<evidence type="ECO:0000259" key="1">
    <source>
        <dbReference type="Pfam" id="PF00078"/>
    </source>
</evidence>
<feature type="domain" description="Reverse transcriptase" evidence="1">
    <location>
        <begin position="3"/>
        <end position="83"/>
    </location>
</feature>